<dbReference type="Pfam" id="PF08478">
    <property type="entry name" value="POTRA_1"/>
    <property type="match status" value="1"/>
</dbReference>
<keyword evidence="4" id="KW-0812">Transmembrane</keyword>
<dbReference type="PROSITE" id="PS51779">
    <property type="entry name" value="POTRA"/>
    <property type="match status" value="1"/>
</dbReference>
<evidence type="ECO:0000256" key="2">
    <source>
        <dbReference type="ARBA" id="ARBA00022475"/>
    </source>
</evidence>
<keyword evidence="7" id="KW-0131">Cell cycle</keyword>
<evidence type="ECO:0000256" key="1">
    <source>
        <dbReference type="ARBA" id="ARBA00004370"/>
    </source>
</evidence>
<evidence type="ECO:0000256" key="5">
    <source>
        <dbReference type="ARBA" id="ARBA00022989"/>
    </source>
</evidence>
<name>A0ABY7QR52_9FIRM</name>
<sequence>MNSLRRNKTIQRRRQTKKFIRRFFMLLAVIVVILFILASRGLFNVTAIRVTGNGSVKQTDIIKASGFEIGQNYFGRAKSTRIEDIKKLPQLDNVKISMNFSRQVNIEVALREAKYQVENFMEYFVLDDELRIIDTQSDALKVPIIHDTFDKKELKLGNFLYQDTALNFLKMLNERPLYDSVAQIDLAQGNFTLTLQNGVTVIFGSGDNLEYKFKILDQILKDIEITGKKVRRIDLDKDNPVVVVDEFPGQNATPESELSVEN</sequence>
<keyword evidence="6" id="KW-0472">Membrane</keyword>
<dbReference type="RefSeq" id="WP_271190799.1">
    <property type="nucleotide sequence ID" value="NZ_CP115667.1"/>
</dbReference>
<evidence type="ECO:0000313" key="9">
    <source>
        <dbReference type="EMBL" id="WBW49267.1"/>
    </source>
</evidence>
<dbReference type="InterPro" id="IPR050487">
    <property type="entry name" value="FtsQ_DivIB"/>
</dbReference>
<reference evidence="9 10" key="1">
    <citation type="submission" date="2023-01" db="EMBL/GenBank/DDBJ databases">
        <authorList>
            <person name="Lee S.H."/>
            <person name="Jung H.S."/>
            <person name="Yun J.U."/>
        </authorList>
    </citation>
    <scope>NUCLEOTIDE SEQUENCE [LARGE SCALE GENOMIC DNA]</scope>
    <source>
        <strain evidence="9 10">CBA3646</strain>
    </source>
</reference>
<dbReference type="GO" id="GO:0051301">
    <property type="term" value="P:cell division"/>
    <property type="evidence" value="ECO:0007669"/>
    <property type="project" value="UniProtKB-KW"/>
</dbReference>
<organism evidence="9 10">
    <name type="scientific">Peptoniphilus equinus</name>
    <dbReference type="NCBI Taxonomy" id="3016343"/>
    <lineage>
        <taxon>Bacteria</taxon>
        <taxon>Bacillati</taxon>
        <taxon>Bacillota</taxon>
        <taxon>Tissierellia</taxon>
        <taxon>Tissierellales</taxon>
        <taxon>Peptoniphilaceae</taxon>
        <taxon>Peptoniphilus</taxon>
    </lineage>
</organism>
<accession>A0ABY7QR52</accession>
<keyword evidence="2" id="KW-1003">Cell membrane</keyword>
<dbReference type="Proteomes" id="UP001210339">
    <property type="component" value="Chromosome"/>
</dbReference>
<dbReference type="PANTHER" id="PTHR37820:SF1">
    <property type="entry name" value="CELL DIVISION PROTEIN FTSQ"/>
    <property type="match status" value="1"/>
</dbReference>
<dbReference type="PANTHER" id="PTHR37820">
    <property type="entry name" value="CELL DIVISION PROTEIN DIVIB"/>
    <property type="match status" value="1"/>
</dbReference>
<keyword evidence="3 9" id="KW-0132">Cell division</keyword>
<dbReference type="InterPro" id="IPR005548">
    <property type="entry name" value="Cell_div_FtsQ/DivIB_C"/>
</dbReference>
<comment type="subcellular location">
    <subcellularLocation>
        <location evidence="1">Membrane</location>
    </subcellularLocation>
</comment>
<evidence type="ECO:0000256" key="3">
    <source>
        <dbReference type="ARBA" id="ARBA00022618"/>
    </source>
</evidence>
<evidence type="ECO:0000256" key="6">
    <source>
        <dbReference type="ARBA" id="ARBA00023136"/>
    </source>
</evidence>
<dbReference type="InterPro" id="IPR013685">
    <property type="entry name" value="POTRA_FtsQ_type"/>
</dbReference>
<gene>
    <name evidence="9" type="ORF">O6R05_04450</name>
</gene>
<protein>
    <submittedName>
        <fullName evidence="9">Cell division protein FtsQ/DivIB</fullName>
    </submittedName>
</protein>
<evidence type="ECO:0000256" key="7">
    <source>
        <dbReference type="ARBA" id="ARBA00023306"/>
    </source>
</evidence>
<evidence type="ECO:0000256" key="4">
    <source>
        <dbReference type="ARBA" id="ARBA00022692"/>
    </source>
</evidence>
<keyword evidence="10" id="KW-1185">Reference proteome</keyword>
<dbReference type="EMBL" id="CP115667">
    <property type="protein sequence ID" value="WBW49267.1"/>
    <property type="molecule type" value="Genomic_DNA"/>
</dbReference>
<feature type="domain" description="POTRA" evidence="8">
    <location>
        <begin position="43"/>
        <end position="113"/>
    </location>
</feature>
<evidence type="ECO:0000313" key="10">
    <source>
        <dbReference type="Proteomes" id="UP001210339"/>
    </source>
</evidence>
<evidence type="ECO:0000259" key="8">
    <source>
        <dbReference type="PROSITE" id="PS51779"/>
    </source>
</evidence>
<keyword evidence="5" id="KW-1133">Transmembrane helix</keyword>
<proteinExistence type="predicted"/>
<dbReference type="Pfam" id="PF03799">
    <property type="entry name" value="FtsQ_DivIB_C"/>
    <property type="match status" value="1"/>
</dbReference>
<dbReference type="InterPro" id="IPR034746">
    <property type="entry name" value="POTRA"/>
</dbReference>